<name>B8HJL1_CYAP4</name>
<proteinExistence type="predicted"/>
<dbReference type="EMBL" id="CP001344">
    <property type="protein sequence ID" value="ACL44964.1"/>
    <property type="molecule type" value="Genomic_DNA"/>
</dbReference>
<organism evidence="1">
    <name type="scientific">Cyanothece sp. (strain PCC 7425 / ATCC 29141)</name>
    <dbReference type="NCBI Taxonomy" id="395961"/>
    <lineage>
        <taxon>Bacteria</taxon>
        <taxon>Bacillati</taxon>
        <taxon>Cyanobacteriota</taxon>
        <taxon>Cyanophyceae</taxon>
        <taxon>Gomontiellales</taxon>
        <taxon>Cyanothecaceae</taxon>
        <taxon>Cyanothece</taxon>
    </lineage>
</organism>
<accession>B8HJL1</accession>
<reference evidence="1" key="1">
    <citation type="submission" date="2009-01" db="EMBL/GenBank/DDBJ databases">
        <title>Complete sequence of chromosome Cyanothece sp. PCC 7425.</title>
        <authorList>
            <consortium name="US DOE Joint Genome Institute"/>
            <person name="Lucas S."/>
            <person name="Copeland A."/>
            <person name="Lapidus A."/>
            <person name="Glavina del Rio T."/>
            <person name="Dalin E."/>
            <person name="Tice H."/>
            <person name="Bruce D."/>
            <person name="Goodwin L."/>
            <person name="Pitluck S."/>
            <person name="Sims D."/>
            <person name="Meineke L."/>
            <person name="Brettin T."/>
            <person name="Detter J.C."/>
            <person name="Han C."/>
            <person name="Larimer F."/>
            <person name="Land M."/>
            <person name="Hauser L."/>
            <person name="Kyrpides N."/>
            <person name="Ovchinnikova G."/>
            <person name="Liberton M."/>
            <person name="Stoeckel J."/>
            <person name="Banerjee A."/>
            <person name="Singh A."/>
            <person name="Page L."/>
            <person name="Sato H."/>
            <person name="Zhao L."/>
            <person name="Sherman L."/>
            <person name="Pakrasi H."/>
            <person name="Richardson P."/>
        </authorList>
    </citation>
    <scope>NUCLEOTIDE SEQUENCE</scope>
    <source>
        <strain evidence="1">PCC 7425</strain>
    </source>
</reference>
<gene>
    <name evidence="1" type="ordered locus">Cyan7425_2609</name>
</gene>
<dbReference type="HOGENOM" id="CLU_1966908_0_0_3"/>
<dbReference type="AlphaFoldDB" id="B8HJL1"/>
<evidence type="ECO:0000313" key="1">
    <source>
        <dbReference type="EMBL" id="ACL44964.1"/>
    </source>
</evidence>
<protein>
    <submittedName>
        <fullName evidence="1">Uncharacterized protein</fullName>
    </submittedName>
</protein>
<sequence>MGRRPISALKDDNPPILIGEEGFIDPTDMYGMPLKKKDFIAWPVRRKSDLWCSTGFIEDIIMRRSYTGSPYYSINVWSAGMEESSQGIIYIPRRTVVNTLERIIRLDPVTVKHSNHPAIMCLRPLAE</sequence>
<dbReference type="KEGG" id="cyn:Cyan7425_2609"/>